<comment type="similarity">
    <text evidence="1">Belongs to the leucine-binding protein family.</text>
</comment>
<name>A0ABT1VSX2_9PROT</name>
<evidence type="ECO:0000313" key="6">
    <source>
        <dbReference type="EMBL" id="MCQ8239453.1"/>
    </source>
</evidence>
<keyword evidence="3" id="KW-0029">Amino-acid transport</keyword>
<evidence type="ECO:0000256" key="3">
    <source>
        <dbReference type="ARBA" id="ARBA00022970"/>
    </source>
</evidence>
<evidence type="ECO:0000256" key="2">
    <source>
        <dbReference type="ARBA" id="ARBA00022729"/>
    </source>
</evidence>
<keyword evidence="3" id="KW-0813">Transport</keyword>
<dbReference type="InterPro" id="IPR028081">
    <property type="entry name" value="Leu-bd"/>
</dbReference>
<dbReference type="Proteomes" id="UP001524547">
    <property type="component" value="Unassembled WGS sequence"/>
</dbReference>
<keyword evidence="2" id="KW-0732">Signal</keyword>
<feature type="region of interest" description="Disordered" evidence="4">
    <location>
        <begin position="221"/>
        <end position="284"/>
    </location>
</feature>
<feature type="compositionally biased region" description="Low complexity" evidence="4">
    <location>
        <begin position="221"/>
        <end position="243"/>
    </location>
</feature>
<comment type="caution">
    <text evidence="6">The sequence shown here is derived from an EMBL/GenBank/DDBJ whole genome shotgun (WGS) entry which is preliminary data.</text>
</comment>
<sequence>MAATVLLSTGLAACTTGPFGIGGGGNVSGAPAPATTSAATPVRPAKVGLLLPLSGGNGGLGDAMLRGAALALDAPGAPPLDKHDTAAPGGAAAAADAAVRNGDTIILGPLTSSDTAAASPVAQAANVPMIAFTSDLAQAREGTWVMGITPEQQVRRLVQAAKADGRTRIAALLPTNPLGQAMAEALNRACADSGLPAPTILTHGGSMEAINGAMRQLSDFTARQASQKAATQAATQGAAQPGSPGSGAAPGGGGEAAPTPEQPVPPAPADATPPAGVKADAPQASLPPPPFDALLLADTGVQLQEVISVLKFYGVAAPQVRIMGPGLWAAFASKLKAISGAWYAAPDPASRVGFLREYQVRYHQSPKPLADLAYDAAAVARNLAGQGYDAAALTRPDGFAGVDGVFTLRPDGRVRRGLAVFQIQPAGGSSIVQAAPTSLTDPSS</sequence>
<feature type="domain" description="Leucine-binding protein" evidence="5">
    <location>
        <begin position="45"/>
        <end position="196"/>
    </location>
</feature>
<evidence type="ECO:0000256" key="4">
    <source>
        <dbReference type="SAM" id="MobiDB-lite"/>
    </source>
</evidence>
<accession>A0ABT1VSX2</accession>
<evidence type="ECO:0000313" key="7">
    <source>
        <dbReference type="Proteomes" id="UP001524547"/>
    </source>
</evidence>
<dbReference type="EMBL" id="JAMZEJ010000001">
    <property type="protein sequence ID" value="MCQ8239453.1"/>
    <property type="molecule type" value="Genomic_DNA"/>
</dbReference>
<dbReference type="RefSeq" id="WP_422918190.1">
    <property type="nucleotide sequence ID" value="NZ_JAMZEJ010000001.1"/>
</dbReference>
<keyword evidence="7" id="KW-1185">Reference proteome</keyword>
<dbReference type="Gene3D" id="3.40.50.2300">
    <property type="match status" value="2"/>
</dbReference>
<reference evidence="6 7" key="1">
    <citation type="submission" date="2022-06" db="EMBL/GenBank/DDBJ databases">
        <title>Rhizosaccharibacter gen. nov. sp. nov. KSS12, endophytic bacteria isolated from sugarcane.</title>
        <authorList>
            <person name="Pitiwittayakul N."/>
        </authorList>
    </citation>
    <scope>NUCLEOTIDE SEQUENCE [LARGE SCALE GENOMIC DNA]</scope>
    <source>
        <strain evidence="6 7">KSS12</strain>
    </source>
</reference>
<dbReference type="Pfam" id="PF13458">
    <property type="entry name" value="Peripla_BP_6"/>
    <property type="match status" value="1"/>
</dbReference>
<feature type="compositionally biased region" description="Gly residues" evidence="4">
    <location>
        <begin position="244"/>
        <end position="255"/>
    </location>
</feature>
<proteinExistence type="inferred from homology"/>
<dbReference type="PANTHER" id="PTHR30483">
    <property type="entry name" value="LEUCINE-SPECIFIC-BINDING PROTEIN"/>
    <property type="match status" value="1"/>
</dbReference>
<organism evidence="6 7">
    <name type="scientific">Rhizosaccharibacter radicis</name>
    <dbReference type="NCBI Taxonomy" id="2782605"/>
    <lineage>
        <taxon>Bacteria</taxon>
        <taxon>Pseudomonadati</taxon>
        <taxon>Pseudomonadota</taxon>
        <taxon>Alphaproteobacteria</taxon>
        <taxon>Acetobacterales</taxon>
        <taxon>Acetobacteraceae</taxon>
        <taxon>Rhizosaccharibacter</taxon>
    </lineage>
</organism>
<dbReference type="InterPro" id="IPR028082">
    <property type="entry name" value="Peripla_BP_I"/>
</dbReference>
<gene>
    <name evidence="6" type="ORF">NFI88_01185</name>
</gene>
<dbReference type="InterPro" id="IPR051010">
    <property type="entry name" value="BCAA_transport"/>
</dbReference>
<dbReference type="PANTHER" id="PTHR30483:SF6">
    <property type="entry name" value="PERIPLASMIC BINDING PROTEIN OF ABC TRANSPORTER FOR NATURAL AMINO ACIDS"/>
    <property type="match status" value="1"/>
</dbReference>
<evidence type="ECO:0000259" key="5">
    <source>
        <dbReference type="Pfam" id="PF13458"/>
    </source>
</evidence>
<protein>
    <submittedName>
        <fullName evidence="6">Penicillin-binding protein activator</fullName>
    </submittedName>
</protein>
<dbReference type="CDD" id="cd06339">
    <property type="entry name" value="PBP1_YraM_LppC_lipoprotein-like"/>
    <property type="match status" value="1"/>
</dbReference>
<dbReference type="SUPFAM" id="SSF53822">
    <property type="entry name" value="Periplasmic binding protein-like I"/>
    <property type="match status" value="1"/>
</dbReference>
<evidence type="ECO:0000256" key="1">
    <source>
        <dbReference type="ARBA" id="ARBA00010062"/>
    </source>
</evidence>